<comment type="caution">
    <text evidence="3">The sequence shown here is derived from an EMBL/GenBank/DDBJ whole genome shotgun (WGS) entry which is preliminary data.</text>
</comment>
<dbReference type="Proteomes" id="UP000252081">
    <property type="component" value="Unassembled WGS sequence"/>
</dbReference>
<evidence type="ECO:0000313" key="3">
    <source>
        <dbReference type="EMBL" id="RBQ01842.1"/>
    </source>
</evidence>
<proteinExistence type="predicted"/>
<accession>A0A366KM27</accession>
<reference evidence="3 4" key="1">
    <citation type="submission" date="2018-07" db="EMBL/GenBank/DDBJ databases">
        <title>A draft genome of a endophytic bacteria, a new species of Pedobacter.</title>
        <authorList>
            <person name="Zhang Z.D."/>
            <person name="Chen Z.J."/>
        </authorList>
    </citation>
    <scope>NUCLEOTIDE SEQUENCE [LARGE SCALE GENOMIC DNA]</scope>
    <source>
        <strain evidence="3 4">RS10</strain>
    </source>
</reference>
<dbReference type="AlphaFoldDB" id="A0A366KM27"/>
<evidence type="ECO:0000313" key="4">
    <source>
        <dbReference type="Proteomes" id="UP000252081"/>
    </source>
</evidence>
<evidence type="ECO:0000259" key="2">
    <source>
        <dbReference type="Pfam" id="PF19404"/>
    </source>
</evidence>
<feature type="chain" id="PRO_5017032994" description="DUF5977 domain-containing protein" evidence="1">
    <location>
        <begin position="19"/>
        <end position="355"/>
    </location>
</feature>
<organism evidence="3 4">
    <name type="scientific">Pedobacter miscanthi</name>
    <dbReference type="NCBI Taxonomy" id="2259170"/>
    <lineage>
        <taxon>Bacteria</taxon>
        <taxon>Pseudomonadati</taxon>
        <taxon>Bacteroidota</taxon>
        <taxon>Sphingobacteriia</taxon>
        <taxon>Sphingobacteriales</taxon>
        <taxon>Sphingobacteriaceae</taxon>
        <taxon>Pedobacter</taxon>
    </lineage>
</organism>
<protein>
    <recommendedName>
        <fullName evidence="2">DUF5977 domain-containing protein</fullName>
    </recommendedName>
</protein>
<feature type="signal peptide" evidence="1">
    <location>
        <begin position="1"/>
        <end position="18"/>
    </location>
</feature>
<dbReference type="EMBL" id="QNQU01000061">
    <property type="protein sequence ID" value="RBQ01842.1"/>
    <property type="molecule type" value="Genomic_DNA"/>
</dbReference>
<name>A0A366KM27_9SPHI</name>
<dbReference type="Pfam" id="PF19404">
    <property type="entry name" value="DUF5977"/>
    <property type="match status" value="2"/>
</dbReference>
<keyword evidence="4" id="KW-1185">Reference proteome</keyword>
<keyword evidence="1" id="KW-0732">Signal</keyword>
<feature type="domain" description="DUF5977" evidence="2">
    <location>
        <begin position="204"/>
        <end position="269"/>
    </location>
</feature>
<sequence>MKKIYLFLILLVSGYSVFSQTIALTAAPTEVANGGTVTVTVSGENTLRYVNSIVYLSTLTTTSSPGSSYGNFLQLSDLNKTQNYDFGQGKTTKFSFKMNNTYAVNIACTLYFRLLLTNQNEVTVSVDLTVKPDAPASYPNVAMSREFTKNNCGPGQQGTKVTYNVPAGKYTASTQQAADQLATNDLNNNGQANANTVGECKTIYYSAAVSGTFYSNACGEYGGASGAVTFTVPASKYSSIVSQQDADNLAAADLGTNGQIYADSNGPCSSAFKIQLQSANAVGDNATATLVFRDAAPSGATYEFQLYLPDGSTLSASSARNLYRFTISQSGSYQLLARTIAAGVESPWLPLNFSF</sequence>
<evidence type="ECO:0000256" key="1">
    <source>
        <dbReference type="SAM" id="SignalP"/>
    </source>
</evidence>
<dbReference type="OrthoDB" id="903892at2"/>
<gene>
    <name evidence="3" type="ORF">DRW42_28290</name>
</gene>
<feature type="domain" description="DUF5977" evidence="2">
    <location>
        <begin position="138"/>
        <end position="201"/>
    </location>
</feature>
<dbReference type="RefSeq" id="WP_113952216.1">
    <property type="nucleotide sequence ID" value="NZ_QNQU01000061.1"/>
</dbReference>
<dbReference type="InterPro" id="IPR046020">
    <property type="entry name" value="DUF5977"/>
</dbReference>